<keyword evidence="2 5" id="KW-0812">Transmembrane</keyword>
<dbReference type="PANTHER" id="PTHR43243">
    <property type="entry name" value="INNER MEMBRANE TRANSPORTER YGJI-RELATED"/>
    <property type="match status" value="1"/>
</dbReference>
<feature type="transmembrane region" description="Helical" evidence="5">
    <location>
        <begin position="387"/>
        <end position="417"/>
    </location>
</feature>
<dbReference type="OrthoDB" id="1718410at2759"/>
<name>A0A1B7NBR5_9AGAM</name>
<feature type="transmembrane region" description="Helical" evidence="5">
    <location>
        <begin position="467"/>
        <end position="488"/>
    </location>
</feature>
<dbReference type="Pfam" id="PF13520">
    <property type="entry name" value="AA_permease_2"/>
    <property type="match status" value="1"/>
</dbReference>
<evidence type="ECO:0008006" key="8">
    <source>
        <dbReference type="Google" id="ProtNLM"/>
    </source>
</evidence>
<evidence type="ECO:0000256" key="1">
    <source>
        <dbReference type="ARBA" id="ARBA00004141"/>
    </source>
</evidence>
<dbReference type="EMBL" id="KV448161">
    <property type="protein sequence ID" value="OAX42239.1"/>
    <property type="molecule type" value="Genomic_DNA"/>
</dbReference>
<dbReference type="STRING" id="1314800.A0A1B7NBR5"/>
<feature type="transmembrane region" description="Helical" evidence="5">
    <location>
        <begin position="500"/>
        <end position="519"/>
    </location>
</feature>
<gene>
    <name evidence="6" type="ORF">K503DRAFT_847932</name>
</gene>
<evidence type="ECO:0000313" key="7">
    <source>
        <dbReference type="Proteomes" id="UP000092154"/>
    </source>
</evidence>
<keyword evidence="7" id="KW-1185">Reference proteome</keyword>
<reference evidence="6 7" key="1">
    <citation type="submission" date="2016-06" db="EMBL/GenBank/DDBJ databases">
        <title>Comparative genomics of the ectomycorrhizal sister species Rhizopogon vinicolor and Rhizopogon vesiculosus (Basidiomycota: Boletales) reveals a divergence of the mating type B locus.</title>
        <authorList>
            <consortium name="DOE Joint Genome Institute"/>
            <person name="Mujic A.B."/>
            <person name="Kuo A."/>
            <person name="Tritt A."/>
            <person name="Lipzen A."/>
            <person name="Chen C."/>
            <person name="Johnson J."/>
            <person name="Sharma A."/>
            <person name="Barry K."/>
            <person name="Grigoriev I.V."/>
            <person name="Spatafora J.W."/>
        </authorList>
    </citation>
    <scope>NUCLEOTIDE SEQUENCE [LARGE SCALE GENOMIC DNA]</scope>
    <source>
        <strain evidence="6 7">AM-OR11-026</strain>
    </source>
</reference>
<dbReference type="Proteomes" id="UP000092154">
    <property type="component" value="Unassembled WGS sequence"/>
</dbReference>
<feature type="transmembrane region" description="Helical" evidence="5">
    <location>
        <begin position="429"/>
        <end position="455"/>
    </location>
</feature>
<proteinExistence type="predicted"/>
<feature type="transmembrane region" description="Helical" evidence="5">
    <location>
        <begin position="197"/>
        <end position="220"/>
    </location>
</feature>
<dbReference type="GO" id="GO:0015171">
    <property type="term" value="F:amino acid transmembrane transporter activity"/>
    <property type="evidence" value="ECO:0007669"/>
    <property type="project" value="TreeGrafter"/>
</dbReference>
<accession>A0A1B7NBR5</accession>
<evidence type="ECO:0000256" key="4">
    <source>
        <dbReference type="ARBA" id="ARBA00023136"/>
    </source>
</evidence>
<keyword evidence="3 5" id="KW-1133">Transmembrane helix</keyword>
<evidence type="ECO:0000256" key="3">
    <source>
        <dbReference type="ARBA" id="ARBA00022989"/>
    </source>
</evidence>
<evidence type="ECO:0000313" key="6">
    <source>
        <dbReference type="EMBL" id="OAX42239.1"/>
    </source>
</evidence>
<organism evidence="6 7">
    <name type="scientific">Rhizopogon vinicolor AM-OR11-026</name>
    <dbReference type="NCBI Taxonomy" id="1314800"/>
    <lineage>
        <taxon>Eukaryota</taxon>
        <taxon>Fungi</taxon>
        <taxon>Dikarya</taxon>
        <taxon>Basidiomycota</taxon>
        <taxon>Agaricomycotina</taxon>
        <taxon>Agaricomycetes</taxon>
        <taxon>Agaricomycetidae</taxon>
        <taxon>Boletales</taxon>
        <taxon>Suillineae</taxon>
        <taxon>Rhizopogonaceae</taxon>
        <taxon>Rhizopogon</taxon>
    </lineage>
</organism>
<feature type="transmembrane region" description="Helical" evidence="5">
    <location>
        <begin position="345"/>
        <end position="367"/>
    </location>
</feature>
<evidence type="ECO:0000256" key="5">
    <source>
        <dbReference type="SAM" id="Phobius"/>
    </source>
</evidence>
<dbReference type="AlphaFoldDB" id="A0A1B7NBR5"/>
<dbReference type="PANTHER" id="PTHR43243:SF20">
    <property type="entry name" value="CATIONIC AMINO ACID TRANSPORTER 3"/>
    <property type="match status" value="1"/>
</dbReference>
<feature type="transmembrane region" description="Helical" evidence="5">
    <location>
        <begin position="525"/>
        <end position="542"/>
    </location>
</feature>
<dbReference type="InParanoid" id="A0A1B7NBR5"/>
<dbReference type="GO" id="GO:0005886">
    <property type="term" value="C:plasma membrane"/>
    <property type="evidence" value="ECO:0007669"/>
    <property type="project" value="TreeGrafter"/>
</dbReference>
<protein>
    <recommendedName>
        <fullName evidence="8">AAAP amino acid permease</fullName>
    </recommendedName>
</protein>
<feature type="transmembrane region" description="Helical" evidence="5">
    <location>
        <begin position="232"/>
        <end position="253"/>
    </location>
</feature>
<keyword evidence="4 5" id="KW-0472">Membrane</keyword>
<feature type="transmembrane region" description="Helical" evidence="5">
    <location>
        <begin position="303"/>
        <end position="324"/>
    </location>
</feature>
<dbReference type="Gene3D" id="1.20.1740.10">
    <property type="entry name" value="Amino acid/polyamine transporter I"/>
    <property type="match status" value="1"/>
</dbReference>
<comment type="subcellular location">
    <subcellularLocation>
        <location evidence="1">Membrane</location>
        <topology evidence="1">Multi-pass membrane protein</topology>
    </subcellularLocation>
</comment>
<feature type="transmembrane region" description="Helical" evidence="5">
    <location>
        <begin position="147"/>
        <end position="168"/>
    </location>
</feature>
<sequence>MQSSDFEKERIASGGLKSSRTEWIAIEPPHFSRNPHSSVRMNHSDSLYPPSFHQSQYDIVLRRQRAHQEGKPKFTGVPSRFLNLTNDFEFAGWGSISHLKLAPEDISRGELEHNSFREQQVLGQFTASALAANDILGGVFYTLPSVVAVAGVYSPISLFVAALTLFLWRPIMEELASAFPISGAPYSYLLNVSTKSVALLGAALLLLDFAATVVVSAAAATSYLAGEILLPFPVYVGVVLVLVLFTFVSLSGLRESARIAAGILAMHIVVITMLIVASAIALGRGGSAQLSSNWSDGNTGMPSAAIARQIFNGVCIGMLGLTGFECAPAYTAKMKQNCYPKVLRNLHLSTLVLNSGVMLLVVALLPIEVVESGENILSLLAQKVAGRWLRIVVVVDAVVVLCAGVLTGIFSACELFAELAYDRVIPRAFLATLPVTGAPYVTVISFIAFSALIYGSTGANLIVLSQMFSMVWLAVMGLFPVSLVLLRFSRPRLPRVSRCSLLLVVGAIIVTLAITGGNVAIGPSIAGWFALYIIVILVLFSFSQNKVTMLRWVYWAYDQLPWLHRQQLTKGWGLGLIHLMRSLRRREVCLLVKTDEINHLFNMILYVRYNEETSCLKLVHFHQGDIPSEMVANAKILDEAFPEITVGLMLVEGQFEPKNLAALAHHLKIPRSLMFMSSPGPNFQYRVAEFGTRIISI</sequence>
<feature type="transmembrane region" description="Helical" evidence="5">
    <location>
        <begin position="260"/>
        <end position="283"/>
    </location>
</feature>
<dbReference type="InterPro" id="IPR002293">
    <property type="entry name" value="AA/rel_permease1"/>
</dbReference>
<evidence type="ECO:0000256" key="2">
    <source>
        <dbReference type="ARBA" id="ARBA00022692"/>
    </source>
</evidence>